<dbReference type="Proteomes" id="UP001586593">
    <property type="component" value="Unassembled WGS sequence"/>
</dbReference>
<protein>
    <recommendedName>
        <fullName evidence="4">Secreted protein</fullName>
    </recommendedName>
</protein>
<feature type="signal peptide" evidence="1">
    <location>
        <begin position="1"/>
        <end position="21"/>
    </location>
</feature>
<keyword evidence="1" id="KW-0732">Signal</keyword>
<reference evidence="2 3" key="1">
    <citation type="journal article" date="2024" name="Commun. Biol.">
        <title>Comparative genomic analysis of thermophilic fungi reveals convergent evolutionary adaptations and gene losses.</title>
        <authorList>
            <person name="Steindorff A.S."/>
            <person name="Aguilar-Pontes M.V."/>
            <person name="Robinson A.J."/>
            <person name="Andreopoulos B."/>
            <person name="LaButti K."/>
            <person name="Kuo A."/>
            <person name="Mondo S."/>
            <person name="Riley R."/>
            <person name="Otillar R."/>
            <person name="Haridas S."/>
            <person name="Lipzen A."/>
            <person name="Grimwood J."/>
            <person name="Schmutz J."/>
            <person name="Clum A."/>
            <person name="Reid I.D."/>
            <person name="Moisan M.C."/>
            <person name="Butler G."/>
            <person name="Nguyen T.T.M."/>
            <person name="Dewar K."/>
            <person name="Conant G."/>
            <person name="Drula E."/>
            <person name="Henrissat B."/>
            <person name="Hansel C."/>
            <person name="Singer S."/>
            <person name="Hutchinson M.I."/>
            <person name="de Vries R.P."/>
            <person name="Natvig D.O."/>
            <person name="Powell A.J."/>
            <person name="Tsang A."/>
            <person name="Grigoriev I.V."/>
        </authorList>
    </citation>
    <scope>NUCLEOTIDE SEQUENCE [LARGE SCALE GENOMIC DNA]</scope>
    <source>
        <strain evidence="2 3">ATCC 24622</strain>
    </source>
</reference>
<feature type="chain" id="PRO_5046893416" description="Secreted protein" evidence="1">
    <location>
        <begin position="22"/>
        <end position="94"/>
    </location>
</feature>
<evidence type="ECO:0000313" key="3">
    <source>
        <dbReference type="Proteomes" id="UP001586593"/>
    </source>
</evidence>
<comment type="caution">
    <text evidence="2">The sequence shown here is derived from an EMBL/GenBank/DDBJ whole genome shotgun (WGS) entry which is preliminary data.</text>
</comment>
<keyword evidence="3" id="KW-1185">Reference proteome</keyword>
<evidence type="ECO:0000256" key="1">
    <source>
        <dbReference type="SAM" id="SignalP"/>
    </source>
</evidence>
<gene>
    <name evidence="2" type="ORF">VTK73DRAFT_8695</name>
</gene>
<proteinExistence type="predicted"/>
<accession>A0ABR3W7H2</accession>
<evidence type="ECO:0000313" key="2">
    <source>
        <dbReference type="EMBL" id="KAL1854797.1"/>
    </source>
</evidence>
<evidence type="ECO:0008006" key="4">
    <source>
        <dbReference type="Google" id="ProtNLM"/>
    </source>
</evidence>
<sequence length="94" mass="10477">MTVSEVLLYLAITSLLPRSWCPPKTSLSKGVASWLAKVINFVSPIRHPVSCSSFLYKYHVLPSFLLLSSTPQYNILRSISLRQFGPKSDFGSCV</sequence>
<name>A0ABR3W7H2_9PEZI</name>
<organism evidence="2 3">
    <name type="scientific">Phialemonium thermophilum</name>
    <dbReference type="NCBI Taxonomy" id="223376"/>
    <lineage>
        <taxon>Eukaryota</taxon>
        <taxon>Fungi</taxon>
        <taxon>Dikarya</taxon>
        <taxon>Ascomycota</taxon>
        <taxon>Pezizomycotina</taxon>
        <taxon>Sordariomycetes</taxon>
        <taxon>Sordariomycetidae</taxon>
        <taxon>Cephalothecales</taxon>
        <taxon>Cephalothecaceae</taxon>
        <taxon>Phialemonium</taxon>
    </lineage>
</organism>
<dbReference type="EMBL" id="JAZHXJ010000653">
    <property type="protein sequence ID" value="KAL1854797.1"/>
    <property type="molecule type" value="Genomic_DNA"/>
</dbReference>